<keyword evidence="11" id="KW-0812">Transmembrane</keyword>
<comment type="subcellular location">
    <subcellularLocation>
        <location evidence="1">Membrane</location>
        <topology evidence="1">Single-pass membrane protein</topology>
    </subcellularLocation>
</comment>
<keyword evidence="3" id="KW-0597">Phosphoprotein</keyword>
<evidence type="ECO:0000313" key="13">
    <source>
        <dbReference type="EMBL" id="VDO87513.1"/>
    </source>
</evidence>
<dbReference type="SUPFAM" id="SSF56112">
    <property type="entry name" value="Protein kinase-like (PK-like)"/>
    <property type="match status" value="1"/>
</dbReference>
<evidence type="ECO:0000256" key="3">
    <source>
        <dbReference type="ARBA" id="ARBA00022553"/>
    </source>
</evidence>
<evidence type="ECO:0000256" key="8">
    <source>
        <dbReference type="ARBA" id="ARBA00023137"/>
    </source>
</evidence>
<evidence type="ECO:0000256" key="6">
    <source>
        <dbReference type="ARBA" id="ARBA00022777"/>
    </source>
</evidence>
<keyword evidence="8" id="KW-0829">Tyrosine-protein kinase</keyword>
<proteinExistence type="predicted"/>
<dbReference type="InterPro" id="IPR000719">
    <property type="entry name" value="Prot_kinase_dom"/>
</dbReference>
<dbReference type="GO" id="GO:0032006">
    <property type="term" value="P:regulation of TOR signaling"/>
    <property type="evidence" value="ECO:0007669"/>
    <property type="project" value="TreeGrafter"/>
</dbReference>
<dbReference type="GO" id="GO:0004714">
    <property type="term" value="F:transmembrane receptor protein tyrosine kinase activity"/>
    <property type="evidence" value="ECO:0007669"/>
    <property type="project" value="UniProtKB-EC"/>
</dbReference>
<feature type="domain" description="Protein kinase" evidence="12">
    <location>
        <begin position="230"/>
        <end position="411"/>
    </location>
</feature>
<dbReference type="PANTHER" id="PTHR24416">
    <property type="entry name" value="TYROSINE-PROTEIN KINASE RECEPTOR"/>
    <property type="match status" value="1"/>
</dbReference>
<dbReference type="InterPro" id="IPR011009">
    <property type="entry name" value="Kinase-like_dom_sf"/>
</dbReference>
<keyword evidence="14" id="KW-1185">Reference proteome</keyword>
<dbReference type="Pfam" id="PF07714">
    <property type="entry name" value="PK_Tyr_Ser-Thr"/>
    <property type="match status" value="1"/>
</dbReference>
<evidence type="ECO:0000256" key="7">
    <source>
        <dbReference type="ARBA" id="ARBA00022840"/>
    </source>
</evidence>
<feature type="transmembrane region" description="Helical" evidence="11">
    <location>
        <begin position="38"/>
        <end position="55"/>
    </location>
</feature>
<sequence>MDTNHQSAFQLRAVNKIGMSDPAYLIIRPPFQKVPDKSIFYLANIFLMSVFWLQFSKYIEFNSSNSFSKKFSSKSKQKAIRLFILISTSESSDKLIDLQSALRCFATLIPIPNCITDLSTLPYFNKQQCDLKCETTIRTLKWLIKGRHRDGKSNKHSFFISFNPARRLHSSSGNGSSILGLGSDLTTSGLPLDLATLEPLWNQEVNSLYGISKPDLNNFEQVPQIPAANIRFLRYIGCGAFGKVWEGWLHVRDANGERFEKVALKVRNCKSLTEAEFKREATLMHKYQHTNIVRFFGVSFDSPGQQCLVLEMMDQGNLRDYLHRSRPRIAPDIAANVFAAAAICAAAGRTGGSDGSSVNTSTTSTAPGGGTPSASNVITLTAQLDLPALVTIMRDICHGCRYLEEQHFVHR</sequence>
<organism evidence="13 14">
    <name type="scientific">Schistosoma margrebowiei</name>
    <dbReference type="NCBI Taxonomy" id="48269"/>
    <lineage>
        <taxon>Eukaryota</taxon>
        <taxon>Metazoa</taxon>
        <taxon>Spiralia</taxon>
        <taxon>Lophotrochozoa</taxon>
        <taxon>Platyhelminthes</taxon>
        <taxon>Trematoda</taxon>
        <taxon>Digenea</taxon>
        <taxon>Strigeidida</taxon>
        <taxon>Schistosomatoidea</taxon>
        <taxon>Schistosomatidae</taxon>
        <taxon>Schistosoma</taxon>
    </lineage>
</organism>
<dbReference type="PROSITE" id="PS50011">
    <property type="entry name" value="PROTEIN_KINASE_DOM"/>
    <property type="match status" value="1"/>
</dbReference>
<dbReference type="EMBL" id="UZAI01004706">
    <property type="protein sequence ID" value="VDO87513.1"/>
    <property type="molecule type" value="Genomic_DNA"/>
</dbReference>
<keyword evidence="7 9" id="KW-0067">ATP-binding</keyword>
<keyword evidence="4" id="KW-0808">Transferase</keyword>
<evidence type="ECO:0000259" key="12">
    <source>
        <dbReference type="PROSITE" id="PS50011"/>
    </source>
</evidence>
<evidence type="ECO:0000256" key="1">
    <source>
        <dbReference type="ARBA" id="ARBA00004167"/>
    </source>
</evidence>
<dbReference type="PROSITE" id="PS00107">
    <property type="entry name" value="PROTEIN_KINASE_ATP"/>
    <property type="match status" value="1"/>
</dbReference>
<protein>
    <recommendedName>
        <fullName evidence="2">receptor protein-tyrosine kinase</fullName>
        <ecNumber evidence="2">2.7.10.1</ecNumber>
    </recommendedName>
</protein>
<evidence type="ECO:0000256" key="9">
    <source>
        <dbReference type="PROSITE-ProRule" id="PRU10141"/>
    </source>
</evidence>
<accession>A0A3P8A9P8</accession>
<evidence type="ECO:0000313" key="14">
    <source>
        <dbReference type="Proteomes" id="UP000277204"/>
    </source>
</evidence>
<evidence type="ECO:0000256" key="2">
    <source>
        <dbReference type="ARBA" id="ARBA00011902"/>
    </source>
</evidence>
<evidence type="ECO:0000256" key="11">
    <source>
        <dbReference type="SAM" id="Phobius"/>
    </source>
</evidence>
<gene>
    <name evidence="13" type="ORF">SMRZ_LOCUS9724</name>
</gene>
<dbReference type="GO" id="GO:0007169">
    <property type="term" value="P:cell surface receptor protein tyrosine kinase signaling pathway"/>
    <property type="evidence" value="ECO:0007669"/>
    <property type="project" value="TreeGrafter"/>
</dbReference>
<dbReference type="InterPro" id="IPR050122">
    <property type="entry name" value="RTK"/>
</dbReference>
<dbReference type="Proteomes" id="UP000277204">
    <property type="component" value="Unassembled WGS sequence"/>
</dbReference>
<feature type="region of interest" description="Disordered" evidence="10">
    <location>
        <begin position="349"/>
        <end position="372"/>
    </location>
</feature>
<feature type="binding site" evidence="9">
    <location>
        <position position="265"/>
    </location>
    <ligand>
        <name>ATP</name>
        <dbReference type="ChEBI" id="CHEBI:30616"/>
    </ligand>
</feature>
<reference evidence="13 14" key="1">
    <citation type="submission" date="2018-11" db="EMBL/GenBank/DDBJ databases">
        <authorList>
            <consortium name="Pathogen Informatics"/>
        </authorList>
    </citation>
    <scope>NUCLEOTIDE SEQUENCE [LARGE SCALE GENOMIC DNA]</scope>
    <source>
        <strain evidence="13 14">Zambia</strain>
    </source>
</reference>
<name>A0A3P8A9P8_9TREM</name>
<dbReference type="InterPro" id="IPR017441">
    <property type="entry name" value="Protein_kinase_ATP_BS"/>
</dbReference>
<dbReference type="GO" id="GO:0005886">
    <property type="term" value="C:plasma membrane"/>
    <property type="evidence" value="ECO:0007669"/>
    <property type="project" value="TreeGrafter"/>
</dbReference>
<dbReference type="AlphaFoldDB" id="A0A3P8A9P8"/>
<keyword evidence="6" id="KW-0418">Kinase</keyword>
<dbReference type="Gene3D" id="1.10.510.10">
    <property type="entry name" value="Transferase(Phosphotransferase) domain 1"/>
    <property type="match status" value="1"/>
</dbReference>
<evidence type="ECO:0000256" key="10">
    <source>
        <dbReference type="SAM" id="MobiDB-lite"/>
    </source>
</evidence>
<dbReference type="EC" id="2.7.10.1" evidence="2"/>
<evidence type="ECO:0000256" key="4">
    <source>
        <dbReference type="ARBA" id="ARBA00022679"/>
    </source>
</evidence>
<keyword evidence="11" id="KW-1133">Transmembrane helix</keyword>
<dbReference type="GO" id="GO:0005524">
    <property type="term" value="F:ATP binding"/>
    <property type="evidence" value="ECO:0007669"/>
    <property type="project" value="UniProtKB-UniRule"/>
</dbReference>
<keyword evidence="11" id="KW-0472">Membrane</keyword>
<keyword evidence="5 9" id="KW-0547">Nucleotide-binding</keyword>
<evidence type="ECO:0000256" key="5">
    <source>
        <dbReference type="ARBA" id="ARBA00022741"/>
    </source>
</evidence>
<dbReference type="InterPro" id="IPR001245">
    <property type="entry name" value="Ser-Thr/Tyr_kinase_cat_dom"/>
</dbReference>
<dbReference type="GO" id="GO:0043235">
    <property type="term" value="C:receptor complex"/>
    <property type="evidence" value="ECO:0007669"/>
    <property type="project" value="TreeGrafter"/>
</dbReference>
<dbReference type="PANTHER" id="PTHR24416:SF527">
    <property type="entry name" value="PROTO-ONCOGENE TYROSINE-PROTEIN KINASE ROS"/>
    <property type="match status" value="1"/>
</dbReference>